<reference evidence="1 2" key="1">
    <citation type="submission" date="2016-08" db="EMBL/GenBank/DDBJ databases">
        <authorList>
            <person name="Seilhamer J.J."/>
        </authorList>
    </citation>
    <scope>NUCLEOTIDE SEQUENCE [LARGE SCALE GENOMIC DNA]</scope>
    <source>
        <strain evidence="1 2">P1-7</strain>
    </source>
</reference>
<name>A0A1C3VS13_9HYPH</name>
<dbReference type="AlphaFoldDB" id="A0A1C3VS13"/>
<evidence type="ECO:0000313" key="2">
    <source>
        <dbReference type="Proteomes" id="UP000199205"/>
    </source>
</evidence>
<organism evidence="1 2">
    <name type="scientific">Rhizobium lusitanum</name>
    <dbReference type="NCBI Taxonomy" id="293958"/>
    <lineage>
        <taxon>Bacteria</taxon>
        <taxon>Pseudomonadati</taxon>
        <taxon>Pseudomonadota</taxon>
        <taxon>Alphaproteobacteria</taxon>
        <taxon>Hyphomicrobiales</taxon>
        <taxon>Rhizobiaceae</taxon>
        <taxon>Rhizobium/Agrobacterium group</taxon>
        <taxon>Rhizobium</taxon>
    </lineage>
</organism>
<dbReference type="EMBL" id="FMAF01000006">
    <property type="protein sequence ID" value="SCB30576.1"/>
    <property type="molecule type" value="Genomic_DNA"/>
</dbReference>
<proteinExistence type="predicted"/>
<protein>
    <submittedName>
        <fullName evidence="1">Uncharacterized protein</fullName>
    </submittedName>
</protein>
<evidence type="ECO:0000313" key="1">
    <source>
        <dbReference type="EMBL" id="SCB30576.1"/>
    </source>
</evidence>
<dbReference type="OrthoDB" id="8404447at2"/>
<sequence>MADDTIDDGGLAFPAKRYQAVDMFIDADGATRPTFADVDHPGMTLRDWFAGHALIGLIPAYQAAYGSPTAECVEIVREAYGYADIMIAARKAGA</sequence>
<dbReference type="Proteomes" id="UP000199205">
    <property type="component" value="Unassembled WGS sequence"/>
</dbReference>
<gene>
    <name evidence="1" type="ORF">GA0061101_106127</name>
</gene>
<dbReference type="RefSeq" id="WP_092574040.1">
    <property type="nucleotide sequence ID" value="NZ_FMAF01000006.1"/>
</dbReference>
<accession>A0A1C3VS13</accession>